<dbReference type="Proteomes" id="UP001291623">
    <property type="component" value="Unassembled WGS sequence"/>
</dbReference>
<evidence type="ECO:0000313" key="1">
    <source>
        <dbReference type="EMBL" id="KAK4376727.1"/>
    </source>
</evidence>
<keyword evidence="2" id="KW-1185">Reference proteome</keyword>
<protein>
    <submittedName>
        <fullName evidence="1">Uncharacterized protein</fullName>
    </submittedName>
</protein>
<dbReference type="EMBL" id="JAVYJV010000002">
    <property type="protein sequence ID" value="KAK4376727.1"/>
    <property type="molecule type" value="Genomic_DNA"/>
</dbReference>
<accession>A0AAE1SX54</accession>
<name>A0AAE1SX54_9SOLA</name>
<proteinExistence type="predicted"/>
<gene>
    <name evidence="1" type="ORF">RND71_003023</name>
</gene>
<evidence type="ECO:0000313" key="2">
    <source>
        <dbReference type="Proteomes" id="UP001291623"/>
    </source>
</evidence>
<dbReference type="AlphaFoldDB" id="A0AAE1SX54"/>
<sequence>MAFRFSNSNFNALERDKRNFYLPPSKVDLEGYVRFRLIQIMSADHFFINGHNVGVTTTEGHSFLPHQRLLPHPLLLLLGLPFPYPTKAQPLQLMGSR</sequence>
<organism evidence="1 2">
    <name type="scientific">Anisodus tanguticus</name>
    <dbReference type="NCBI Taxonomy" id="243964"/>
    <lineage>
        <taxon>Eukaryota</taxon>
        <taxon>Viridiplantae</taxon>
        <taxon>Streptophyta</taxon>
        <taxon>Embryophyta</taxon>
        <taxon>Tracheophyta</taxon>
        <taxon>Spermatophyta</taxon>
        <taxon>Magnoliopsida</taxon>
        <taxon>eudicotyledons</taxon>
        <taxon>Gunneridae</taxon>
        <taxon>Pentapetalae</taxon>
        <taxon>asterids</taxon>
        <taxon>lamiids</taxon>
        <taxon>Solanales</taxon>
        <taxon>Solanaceae</taxon>
        <taxon>Solanoideae</taxon>
        <taxon>Hyoscyameae</taxon>
        <taxon>Anisodus</taxon>
    </lineage>
</organism>
<reference evidence="1" key="1">
    <citation type="submission" date="2023-12" db="EMBL/GenBank/DDBJ databases">
        <title>Genome assembly of Anisodus tanguticus.</title>
        <authorList>
            <person name="Wang Y.-J."/>
        </authorList>
    </citation>
    <scope>NUCLEOTIDE SEQUENCE</scope>
    <source>
        <strain evidence="1">KB-2021</strain>
        <tissue evidence="1">Leaf</tissue>
    </source>
</reference>
<comment type="caution">
    <text evidence="1">The sequence shown here is derived from an EMBL/GenBank/DDBJ whole genome shotgun (WGS) entry which is preliminary data.</text>
</comment>